<dbReference type="InterPro" id="IPR013783">
    <property type="entry name" value="Ig-like_fold"/>
</dbReference>
<dbReference type="InterPro" id="IPR006104">
    <property type="entry name" value="Glyco_hydro_2_N"/>
</dbReference>
<dbReference type="AlphaFoldDB" id="A0A1G7JIW9"/>
<evidence type="ECO:0000256" key="3">
    <source>
        <dbReference type="ARBA" id="ARBA00023295"/>
    </source>
</evidence>
<proteinExistence type="inferred from homology"/>
<name>A0A1G7JIW9_9FLAO</name>
<feature type="signal peptide" evidence="4">
    <location>
        <begin position="1"/>
        <end position="20"/>
    </location>
</feature>
<evidence type="ECO:0000256" key="4">
    <source>
        <dbReference type="SAM" id="SignalP"/>
    </source>
</evidence>
<dbReference type="PRINTS" id="PR00132">
    <property type="entry name" value="GLHYDRLASE2"/>
</dbReference>
<dbReference type="InterPro" id="IPR008979">
    <property type="entry name" value="Galactose-bd-like_sf"/>
</dbReference>
<feature type="chain" id="PRO_5010270643" evidence="4">
    <location>
        <begin position="21"/>
        <end position="840"/>
    </location>
</feature>
<dbReference type="SUPFAM" id="SSF51445">
    <property type="entry name" value="(Trans)glycosidases"/>
    <property type="match status" value="1"/>
</dbReference>
<dbReference type="Pfam" id="PF18565">
    <property type="entry name" value="Glyco_hydro2_C5"/>
    <property type="match status" value="1"/>
</dbReference>
<evidence type="ECO:0000259" key="8">
    <source>
        <dbReference type="Pfam" id="PF16355"/>
    </source>
</evidence>
<dbReference type="GO" id="GO:0004553">
    <property type="term" value="F:hydrolase activity, hydrolyzing O-glycosyl compounds"/>
    <property type="evidence" value="ECO:0007669"/>
    <property type="project" value="InterPro"/>
</dbReference>
<feature type="domain" description="DUF4982" evidence="8">
    <location>
        <begin position="659"/>
        <end position="717"/>
    </location>
</feature>
<evidence type="ECO:0000259" key="6">
    <source>
        <dbReference type="Pfam" id="PF02836"/>
    </source>
</evidence>
<keyword evidence="4" id="KW-0732">Signal</keyword>
<dbReference type="PROSITE" id="PS51257">
    <property type="entry name" value="PROKAR_LIPOPROTEIN"/>
    <property type="match status" value="1"/>
</dbReference>
<evidence type="ECO:0000259" key="5">
    <source>
        <dbReference type="Pfam" id="PF00703"/>
    </source>
</evidence>
<evidence type="ECO:0000313" key="10">
    <source>
        <dbReference type="EMBL" id="SDF24836.1"/>
    </source>
</evidence>
<dbReference type="PANTHER" id="PTHR42732">
    <property type="entry name" value="BETA-GALACTOSIDASE"/>
    <property type="match status" value="1"/>
</dbReference>
<dbReference type="Pfam" id="PF00703">
    <property type="entry name" value="Glyco_hydro_2"/>
    <property type="match status" value="1"/>
</dbReference>
<dbReference type="InterPro" id="IPR017853">
    <property type="entry name" value="GH"/>
</dbReference>
<accession>A0A1G7JIW9</accession>
<feature type="domain" description="Glycoside hydrolase family 2 immunoglobulin-like beta-sandwich" evidence="5">
    <location>
        <begin position="181"/>
        <end position="286"/>
    </location>
</feature>
<keyword evidence="3" id="KW-0326">Glycosidase</keyword>
<dbReference type="InterPro" id="IPR006103">
    <property type="entry name" value="Glyco_hydro_2_cat"/>
</dbReference>
<dbReference type="Gene3D" id="2.60.40.10">
    <property type="entry name" value="Immunoglobulins"/>
    <property type="match status" value="3"/>
</dbReference>
<dbReference type="Proteomes" id="UP000182114">
    <property type="component" value="Unassembled WGS sequence"/>
</dbReference>
<protein>
    <submittedName>
        <fullName evidence="10">Glycosyl hydrolases family 2</fullName>
    </submittedName>
</protein>
<feature type="domain" description="Glycoside hydrolase family 2" evidence="9">
    <location>
        <begin position="730"/>
        <end position="833"/>
    </location>
</feature>
<keyword evidence="2 10" id="KW-0378">Hydrolase</keyword>
<evidence type="ECO:0000313" key="11">
    <source>
        <dbReference type="Proteomes" id="UP000182114"/>
    </source>
</evidence>
<dbReference type="PANTHER" id="PTHR42732:SF1">
    <property type="entry name" value="BETA-MANNOSIDASE"/>
    <property type="match status" value="1"/>
</dbReference>
<dbReference type="InterPro" id="IPR040605">
    <property type="entry name" value="Glyco_hydro2_dom5"/>
</dbReference>
<feature type="domain" description="Glycosyl hydrolases family 2 sugar binding" evidence="7">
    <location>
        <begin position="80"/>
        <end position="172"/>
    </location>
</feature>
<dbReference type="InterPro" id="IPR051913">
    <property type="entry name" value="GH2_Domain-Containing"/>
</dbReference>
<organism evidence="10 11">
    <name type="scientific">Cellulophaga baltica</name>
    <dbReference type="NCBI Taxonomy" id="76594"/>
    <lineage>
        <taxon>Bacteria</taxon>
        <taxon>Pseudomonadati</taxon>
        <taxon>Bacteroidota</taxon>
        <taxon>Flavobacteriia</taxon>
        <taxon>Flavobacteriales</taxon>
        <taxon>Flavobacteriaceae</taxon>
        <taxon>Cellulophaga</taxon>
    </lineage>
</organism>
<dbReference type="Pfam" id="PF02837">
    <property type="entry name" value="Glyco_hydro_2_N"/>
    <property type="match status" value="1"/>
</dbReference>
<keyword evidence="11" id="KW-1185">Reference proteome</keyword>
<dbReference type="Gene3D" id="2.60.120.260">
    <property type="entry name" value="Galactose-binding domain-like"/>
    <property type="match status" value="1"/>
</dbReference>
<dbReference type="Pfam" id="PF02836">
    <property type="entry name" value="Glyco_hydro_2_C"/>
    <property type="match status" value="1"/>
</dbReference>
<sequence>MKYIITILAFISILVTSCQSKMSQNLTTDFNFDWQFKLEDSVSNTYDTDWRKINLPHDWSIETPLDSIKGEGATGYFLGGIGHYKKDFTLNLNDNQVAYLIFDGVYNNATVHLNNQELGKHPYGYAPFYYDITNKLNNETNTVNVTVDRTRYADSRWYTGSGIYRNVNLITKNKLHISVWGTFITTPKATKESATIRIDTSIKNNYEEAKNITVTTEIIDANLTKVGSITSTLDVGKSSIKKNTAVLTIEQPMLWDVDQPHLYTAITKVIENGEIIDTEETVFGIRSIKFDASTGFYLNGKNRKIKGVCLHHDGGLVGAAVPKDVWRRRLEKLKEAGCNAIRISHNPASNEFLDLCDEMGFLVQDEFFDEWDNPKDKRKNMNERSVDYITRGNAEHFQEWAETDLKNTILSHRNHPSIFQWSIGNEIEWTYPRNAEATGFFNNMDWSGNYFWSVPPNNIDEIKEKIKTLPKEKYDIGATAQKLAKWTKELDTTRYVIANCILPSSSYESGYADALDIIGFSYRRVIYDYGHENYPNKPIMGTENLGQWHEWKAVLDRPFISGTFLWTGIDYLGESNGGWPKKGTPSGLLDVAGFEKPSYYMFKSLWNDAPSIYIATQTEEKSNYKSSHNANPIEKKEGAWKNALWVWQDVNEHWNYEDGQATIVEIYSNCEEVELFLNEQSLGIKKLTEFEDHIYKWGVLFQKGSLKAVGLKDGQKVETFLKTTSNPEALTLSTDKKQLKANGYDTAHIILQITDKNGNAIKTENQKINFSVSGGAKVLGVDNGAITNIQDFKSEEITTDKGRALLIIQSIKNSTVPILIKASSSTLKSTEIEITVQPNN</sequence>
<dbReference type="InterPro" id="IPR006102">
    <property type="entry name" value="Ig-like_GH2"/>
</dbReference>
<dbReference type="EMBL" id="FNBD01000009">
    <property type="protein sequence ID" value="SDF24836.1"/>
    <property type="molecule type" value="Genomic_DNA"/>
</dbReference>
<evidence type="ECO:0000256" key="1">
    <source>
        <dbReference type="ARBA" id="ARBA00007401"/>
    </source>
</evidence>
<dbReference type="SUPFAM" id="SSF49373">
    <property type="entry name" value="Invasin/intimin cell-adhesion fragments"/>
    <property type="match status" value="1"/>
</dbReference>
<reference evidence="11" key="1">
    <citation type="submission" date="2016-10" db="EMBL/GenBank/DDBJ databases">
        <authorList>
            <person name="Varghese N."/>
            <person name="Submissions S."/>
        </authorList>
    </citation>
    <scope>NUCLEOTIDE SEQUENCE [LARGE SCALE GENOMIC DNA]</scope>
    <source>
        <strain evidence="11">DSM 24729</strain>
    </source>
</reference>
<dbReference type="InterPro" id="IPR006101">
    <property type="entry name" value="Glyco_hydro_2"/>
</dbReference>
<dbReference type="InterPro" id="IPR008964">
    <property type="entry name" value="Invasin/intimin_cell_adhesion"/>
</dbReference>
<dbReference type="GO" id="GO:0005975">
    <property type="term" value="P:carbohydrate metabolic process"/>
    <property type="evidence" value="ECO:0007669"/>
    <property type="project" value="InterPro"/>
</dbReference>
<dbReference type="Gene3D" id="3.20.20.80">
    <property type="entry name" value="Glycosidases"/>
    <property type="match status" value="1"/>
</dbReference>
<dbReference type="RefSeq" id="WP_074538986.1">
    <property type="nucleotide sequence ID" value="NZ_FNBD01000009.1"/>
</dbReference>
<dbReference type="InterPro" id="IPR032311">
    <property type="entry name" value="DUF4982"/>
</dbReference>
<dbReference type="SUPFAM" id="SSF49303">
    <property type="entry name" value="beta-Galactosidase/glucuronidase domain"/>
    <property type="match status" value="1"/>
</dbReference>
<dbReference type="SUPFAM" id="SSF49785">
    <property type="entry name" value="Galactose-binding domain-like"/>
    <property type="match status" value="1"/>
</dbReference>
<dbReference type="InterPro" id="IPR036156">
    <property type="entry name" value="Beta-gal/glucu_dom_sf"/>
</dbReference>
<evidence type="ECO:0000259" key="9">
    <source>
        <dbReference type="Pfam" id="PF18565"/>
    </source>
</evidence>
<dbReference type="eggNOG" id="COG3250">
    <property type="taxonomic scope" value="Bacteria"/>
</dbReference>
<comment type="similarity">
    <text evidence="1">Belongs to the glycosyl hydrolase 2 family.</text>
</comment>
<gene>
    <name evidence="10" type="ORF">SAMN04487992_109124</name>
</gene>
<evidence type="ECO:0000256" key="2">
    <source>
        <dbReference type="ARBA" id="ARBA00022801"/>
    </source>
</evidence>
<dbReference type="Pfam" id="PF16355">
    <property type="entry name" value="DUF4982"/>
    <property type="match status" value="1"/>
</dbReference>
<feature type="domain" description="Glycoside hydrolase family 2 catalytic" evidence="6">
    <location>
        <begin position="295"/>
        <end position="428"/>
    </location>
</feature>
<evidence type="ECO:0000259" key="7">
    <source>
        <dbReference type="Pfam" id="PF02837"/>
    </source>
</evidence>